<dbReference type="OrthoDB" id="5344325at2759"/>
<dbReference type="InterPro" id="IPR051127">
    <property type="entry name" value="Fungal_SecMet_Regulators"/>
</dbReference>
<dbReference type="PANTHER" id="PTHR47424:SF3">
    <property type="entry name" value="REGULATORY PROTEIN GAL4"/>
    <property type="match status" value="1"/>
</dbReference>
<evidence type="ECO:0000256" key="5">
    <source>
        <dbReference type="SAM" id="MobiDB-lite"/>
    </source>
</evidence>
<keyword evidence="1" id="KW-0805">Transcription regulation</keyword>
<evidence type="ECO:0000256" key="4">
    <source>
        <dbReference type="ARBA" id="ARBA00023242"/>
    </source>
</evidence>
<feature type="domain" description="Xylanolytic transcriptional activator regulatory" evidence="6">
    <location>
        <begin position="209"/>
        <end position="286"/>
    </location>
</feature>
<keyword evidence="3" id="KW-0804">Transcription</keyword>
<gene>
    <name evidence="7" type="ORF">M409DRAFT_37887</name>
</gene>
<dbReference type="AlphaFoldDB" id="A0A6A6C1K6"/>
<keyword evidence="8" id="KW-1185">Reference proteome</keyword>
<dbReference type="GO" id="GO:0000435">
    <property type="term" value="P:positive regulation of transcription from RNA polymerase II promoter by galactose"/>
    <property type="evidence" value="ECO:0007669"/>
    <property type="project" value="TreeGrafter"/>
</dbReference>
<dbReference type="GO" id="GO:0000978">
    <property type="term" value="F:RNA polymerase II cis-regulatory region sequence-specific DNA binding"/>
    <property type="evidence" value="ECO:0007669"/>
    <property type="project" value="TreeGrafter"/>
</dbReference>
<feature type="compositionally biased region" description="Basic and acidic residues" evidence="5">
    <location>
        <begin position="1"/>
        <end position="11"/>
    </location>
</feature>
<dbReference type="GO" id="GO:0000981">
    <property type="term" value="F:DNA-binding transcription factor activity, RNA polymerase II-specific"/>
    <property type="evidence" value="ECO:0007669"/>
    <property type="project" value="TreeGrafter"/>
</dbReference>
<name>A0A6A6C1K6_ZASCE</name>
<dbReference type="GO" id="GO:0008270">
    <property type="term" value="F:zinc ion binding"/>
    <property type="evidence" value="ECO:0007669"/>
    <property type="project" value="InterPro"/>
</dbReference>
<dbReference type="GO" id="GO:0006351">
    <property type="term" value="P:DNA-templated transcription"/>
    <property type="evidence" value="ECO:0007669"/>
    <property type="project" value="InterPro"/>
</dbReference>
<keyword evidence="2" id="KW-0238">DNA-binding</keyword>
<feature type="region of interest" description="Disordered" evidence="5">
    <location>
        <begin position="1"/>
        <end position="21"/>
    </location>
</feature>
<dbReference type="Proteomes" id="UP000799537">
    <property type="component" value="Unassembled WGS sequence"/>
</dbReference>
<dbReference type="PANTHER" id="PTHR47424">
    <property type="entry name" value="REGULATORY PROTEIN GAL4"/>
    <property type="match status" value="1"/>
</dbReference>
<organism evidence="7 8">
    <name type="scientific">Zasmidium cellare ATCC 36951</name>
    <dbReference type="NCBI Taxonomy" id="1080233"/>
    <lineage>
        <taxon>Eukaryota</taxon>
        <taxon>Fungi</taxon>
        <taxon>Dikarya</taxon>
        <taxon>Ascomycota</taxon>
        <taxon>Pezizomycotina</taxon>
        <taxon>Dothideomycetes</taxon>
        <taxon>Dothideomycetidae</taxon>
        <taxon>Mycosphaerellales</taxon>
        <taxon>Mycosphaerellaceae</taxon>
        <taxon>Zasmidium</taxon>
    </lineage>
</organism>
<accession>A0A6A6C1K6</accession>
<dbReference type="RefSeq" id="XP_033660591.1">
    <property type="nucleotide sequence ID" value="XM_033810820.1"/>
</dbReference>
<reference evidence="7" key="1">
    <citation type="journal article" date="2020" name="Stud. Mycol.">
        <title>101 Dothideomycetes genomes: a test case for predicting lifestyles and emergence of pathogens.</title>
        <authorList>
            <person name="Haridas S."/>
            <person name="Albert R."/>
            <person name="Binder M."/>
            <person name="Bloem J."/>
            <person name="Labutti K."/>
            <person name="Salamov A."/>
            <person name="Andreopoulos B."/>
            <person name="Baker S."/>
            <person name="Barry K."/>
            <person name="Bills G."/>
            <person name="Bluhm B."/>
            <person name="Cannon C."/>
            <person name="Castanera R."/>
            <person name="Culley D."/>
            <person name="Daum C."/>
            <person name="Ezra D."/>
            <person name="Gonzalez J."/>
            <person name="Henrissat B."/>
            <person name="Kuo A."/>
            <person name="Liang C."/>
            <person name="Lipzen A."/>
            <person name="Lutzoni F."/>
            <person name="Magnuson J."/>
            <person name="Mondo S."/>
            <person name="Nolan M."/>
            <person name="Ohm R."/>
            <person name="Pangilinan J."/>
            <person name="Park H.-J."/>
            <person name="Ramirez L."/>
            <person name="Alfaro M."/>
            <person name="Sun H."/>
            <person name="Tritt A."/>
            <person name="Yoshinaga Y."/>
            <person name="Zwiers L.-H."/>
            <person name="Turgeon B."/>
            <person name="Goodwin S."/>
            <person name="Spatafora J."/>
            <person name="Crous P."/>
            <person name="Grigoriev I."/>
        </authorList>
    </citation>
    <scope>NUCLEOTIDE SEQUENCE</scope>
    <source>
        <strain evidence="7">ATCC 36951</strain>
    </source>
</reference>
<keyword evidence="4" id="KW-0539">Nucleus</keyword>
<dbReference type="GeneID" id="54564092"/>
<protein>
    <recommendedName>
        <fullName evidence="6">Xylanolytic transcriptional activator regulatory domain-containing protein</fullName>
    </recommendedName>
</protein>
<evidence type="ECO:0000259" key="6">
    <source>
        <dbReference type="SMART" id="SM00906"/>
    </source>
</evidence>
<dbReference type="CDD" id="cd12148">
    <property type="entry name" value="fungal_TF_MHR"/>
    <property type="match status" value="1"/>
</dbReference>
<dbReference type="Pfam" id="PF04082">
    <property type="entry name" value="Fungal_trans"/>
    <property type="match status" value="1"/>
</dbReference>
<evidence type="ECO:0000256" key="3">
    <source>
        <dbReference type="ARBA" id="ARBA00023163"/>
    </source>
</evidence>
<evidence type="ECO:0000313" key="7">
    <source>
        <dbReference type="EMBL" id="KAF2159702.1"/>
    </source>
</evidence>
<evidence type="ECO:0000256" key="2">
    <source>
        <dbReference type="ARBA" id="ARBA00023125"/>
    </source>
</evidence>
<proteinExistence type="predicted"/>
<dbReference type="GO" id="GO:0005634">
    <property type="term" value="C:nucleus"/>
    <property type="evidence" value="ECO:0007669"/>
    <property type="project" value="TreeGrafter"/>
</dbReference>
<dbReference type="InterPro" id="IPR007219">
    <property type="entry name" value="XnlR_reg_dom"/>
</dbReference>
<evidence type="ECO:0000256" key="1">
    <source>
        <dbReference type="ARBA" id="ARBA00023015"/>
    </source>
</evidence>
<sequence length="569" mass="64015">MDSEQHIRLEDSVAASSPTGDESRVLGYTINKKGTAGIIHSLGESTSLWHDSHSRNDLSLGQYASAIRELPSLRHMDILVQAFFQNVAWHYDIVDEATFTNQLFHWRCLSHKQLKNAPESLPASLRAFPALLFQVLAQALLFQPKQHDKSLDDLKYAADMELSDRAAEYSDTGHRLASSFRKDEISFIIVQAGLMRACFEKTTGAVTEAWHTLGTAIRDAQELGLHRLEPASPPYLRNEGPERDLGSKLWLMLHLWDAHMAIVLGRPMSTRMNPSNVPFPALCDSNRPPRSRDVILCGYHTAHKFLQDIHDLETMDDCRLMVQNIHEALLTNIAKLPAWASPQRSRQHEPHWLSAALEVLFTNIQFVLFALHRPFVFVDSSNRANAVHAATQTLASQQRLFDQTEPLQYRAFSFVFATFDAMVLIAAVHIRFPDEMMDQFSATIANFEAALSRLKVLQASNKLARPAYNVLQRLYGRLLAITTPTESSHSSSGHAEGDSFSGMETEMSYVDWDGFLQPDFENVLCPQPLTHLLCNGDSAIRPSLQTQPVYGLDESQFDFVDNSEAIPTF</sequence>
<dbReference type="SMART" id="SM00906">
    <property type="entry name" value="Fungal_trans"/>
    <property type="match status" value="1"/>
</dbReference>
<evidence type="ECO:0000313" key="8">
    <source>
        <dbReference type="Proteomes" id="UP000799537"/>
    </source>
</evidence>
<dbReference type="EMBL" id="ML993634">
    <property type="protein sequence ID" value="KAF2159702.1"/>
    <property type="molecule type" value="Genomic_DNA"/>
</dbReference>